<proteinExistence type="predicted"/>
<protein>
    <submittedName>
        <fullName evidence="2">Uncharacterized protein</fullName>
    </submittedName>
</protein>
<reference evidence="2 3" key="1">
    <citation type="submission" date="2023-03" db="EMBL/GenBank/DDBJ databases">
        <title>Genome insight into feeding habits of ladybird beetles.</title>
        <authorList>
            <person name="Li H.-S."/>
            <person name="Huang Y.-H."/>
            <person name="Pang H."/>
        </authorList>
    </citation>
    <scope>NUCLEOTIDE SEQUENCE [LARGE SCALE GENOMIC DNA]</scope>
    <source>
        <strain evidence="2">SYSU_2023b</strain>
        <tissue evidence="2">Whole body</tissue>
    </source>
</reference>
<sequence length="104" mass="11533">MVGVNSTQEEALSDNDKEDEPTPILSHAQALSAVNDLRSYVTSLHQSEDALQNLNYLEILGVGSTLGVFYGPQACGYKNYPLENLVSFRFTLGVDLNHQNLIYR</sequence>
<dbReference type="AlphaFoldDB" id="A0AAW1UZC8"/>
<dbReference type="EMBL" id="JARQZJ010000094">
    <property type="protein sequence ID" value="KAK9884924.1"/>
    <property type="molecule type" value="Genomic_DNA"/>
</dbReference>
<feature type="region of interest" description="Disordered" evidence="1">
    <location>
        <begin position="1"/>
        <end position="23"/>
    </location>
</feature>
<feature type="compositionally biased region" description="Acidic residues" evidence="1">
    <location>
        <begin position="11"/>
        <end position="21"/>
    </location>
</feature>
<feature type="compositionally biased region" description="Polar residues" evidence="1">
    <location>
        <begin position="1"/>
        <end position="10"/>
    </location>
</feature>
<comment type="caution">
    <text evidence="2">The sequence shown here is derived from an EMBL/GenBank/DDBJ whole genome shotgun (WGS) entry which is preliminary data.</text>
</comment>
<evidence type="ECO:0000313" key="2">
    <source>
        <dbReference type="EMBL" id="KAK9884924.1"/>
    </source>
</evidence>
<dbReference type="Proteomes" id="UP001431783">
    <property type="component" value="Unassembled WGS sequence"/>
</dbReference>
<name>A0AAW1UZC8_9CUCU</name>
<keyword evidence="3" id="KW-1185">Reference proteome</keyword>
<evidence type="ECO:0000256" key="1">
    <source>
        <dbReference type="SAM" id="MobiDB-lite"/>
    </source>
</evidence>
<organism evidence="2 3">
    <name type="scientific">Henosepilachna vigintioctopunctata</name>
    <dbReference type="NCBI Taxonomy" id="420089"/>
    <lineage>
        <taxon>Eukaryota</taxon>
        <taxon>Metazoa</taxon>
        <taxon>Ecdysozoa</taxon>
        <taxon>Arthropoda</taxon>
        <taxon>Hexapoda</taxon>
        <taxon>Insecta</taxon>
        <taxon>Pterygota</taxon>
        <taxon>Neoptera</taxon>
        <taxon>Endopterygota</taxon>
        <taxon>Coleoptera</taxon>
        <taxon>Polyphaga</taxon>
        <taxon>Cucujiformia</taxon>
        <taxon>Coccinelloidea</taxon>
        <taxon>Coccinellidae</taxon>
        <taxon>Epilachninae</taxon>
        <taxon>Epilachnini</taxon>
        <taxon>Henosepilachna</taxon>
    </lineage>
</organism>
<evidence type="ECO:0000313" key="3">
    <source>
        <dbReference type="Proteomes" id="UP001431783"/>
    </source>
</evidence>
<gene>
    <name evidence="2" type="ORF">WA026_009161</name>
</gene>
<accession>A0AAW1UZC8</accession>